<dbReference type="PANTHER" id="PTHR30289">
    <property type="entry name" value="UNCHARACTERIZED PROTEIN YBCL-RELATED"/>
    <property type="match status" value="1"/>
</dbReference>
<sequence>MRLGIGLVVCAVYRAVEWRVVRFRVFSRAVLLPLFCAAMVSNAPRAVAEVIDAAPFTLTSTDISPNQPVPLALVYDQNDCKGGNRSPQLSWHGAPAATQSFAITVFDPDAPGRGWWHWSVAGIPPNVSKLPSNASAAGVLRKMGAVEARNDFDVDGYAGPCPPPGKPHHYVITVYALNTSDLRLRQSSPALMFEHEIRTTTIASAQLVVTYGR</sequence>
<dbReference type="EMBL" id="FCOK02000030">
    <property type="protein sequence ID" value="SAL43071.1"/>
    <property type="molecule type" value="Genomic_DNA"/>
</dbReference>
<dbReference type="InterPro" id="IPR005247">
    <property type="entry name" value="YbhB_YbcL/LppC-like"/>
</dbReference>
<organism evidence="1 2">
    <name type="scientific">Caballeronia udeis</name>
    <dbReference type="NCBI Taxonomy" id="1232866"/>
    <lineage>
        <taxon>Bacteria</taxon>
        <taxon>Pseudomonadati</taxon>
        <taxon>Pseudomonadota</taxon>
        <taxon>Betaproteobacteria</taxon>
        <taxon>Burkholderiales</taxon>
        <taxon>Burkholderiaceae</taxon>
        <taxon>Caballeronia</taxon>
    </lineage>
</organism>
<dbReference type="SUPFAM" id="SSF49777">
    <property type="entry name" value="PEBP-like"/>
    <property type="match status" value="1"/>
</dbReference>
<keyword evidence="1" id="KW-0449">Lipoprotein</keyword>
<reference evidence="1 2" key="1">
    <citation type="submission" date="2016-01" db="EMBL/GenBank/DDBJ databases">
        <authorList>
            <person name="Oliw E.H."/>
        </authorList>
    </citation>
    <scope>NUCLEOTIDE SEQUENCE [LARGE SCALE GENOMIC DNA]</scope>
    <source>
        <strain evidence="1">LMG 27134</strain>
    </source>
</reference>
<evidence type="ECO:0000313" key="2">
    <source>
        <dbReference type="Proteomes" id="UP000054683"/>
    </source>
</evidence>
<dbReference type="PANTHER" id="PTHR30289:SF1">
    <property type="entry name" value="PEBP (PHOSPHATIDYLETHANOLAMINE-BINDING PROTEIN) FAMILY PROTEIN"/>
    <property type="match status" value="1"/>
</dbReference>
<dbReference type="InterPro" id="IPR008914">
    <property type="entry name" value="PEBP"/>
</dbReference>
<protein>
    <submittedName>
        <fullName evidence="1">Lipoprotein</fullName>
    </submittedName>
</protein>
<dbReference type="InterPro" id="IPR036610">
    <property type="entry name" value="PEBP-like_sf"/>
</dbReference>
<proteinExistence type="predicted"/>
<name>A0A158HGH7_9BURK</name>
<accession>A0A158HGH7</accession>
<dbReference type="Proteomes" id="UP000054683">
    <property type="component" value="Unassembled WGS sequence"/>
</dbReference>
<evidence type="ECO:0000313" key="1">
    <source>
        <dbReference type="EMBL" id="SAL43071.1"/>
    </source>
</evidence>
<dbReference type="Pfam" id="PF01161">
    <property type="entry name" value="PBP"/>
    <property type="match status" value="1"/>
</dbReference>
<gene>
    <name evidence="1" type="ORF">AWB69_04350</name>
</gene>
<dbReference type="AlphaFoldDB" id="A0A158HGH7"/>
<dbReference type="NCBIfam" id="TIGR00481">
    <property type="entry name" value="YbhB/YbcL family Raf kinase inhibitor-like protein"/>
    <property type="match status" value="1"/>
</dbReference>
<dbReference type="CDD" id="cd00865">
    <property type="entry name" value="PEBP_bact_arch"/>
    <property type="match status" value="1"/>
</dbReference>
<dbReference type="Gene3D" id="3.90.280.10">
    <property type="entry name" value="PEBP-like"/>
    <property type="match status" value="1"/>
</dbReference>